<comment type="caution">
    <text evidence="1">The sequence shown here is derived from an EMBL/GenBank/DDBJ whole genome shotgun (WGS) entry which is preliminary data.</text>
</comment>
<dbReference type="OrthoDB" id="1275040at2"/>
<dbReference type="RefSeq" id="WP_089481433.1">
    <property type="nucleotide sequence ID" value="NZ_MUGS01000057.1"/>
</dbReference>
<evidence type="ECO:0000313" key="2">
    <source>
        <dbReference type="Proteomes" id="UP000214684"/>
    </source>
</evidence>
<gene>
    <name evidence="1" type="ORF">B0A64_20915</name>
</gene>
<dbReference type="AlphaFoldDB" id="A0A227NS56"/>
<name>A0A227NS56_9FLAO</name>
<dbReference type="EMBL" id="MUGS01000057">
    <property type="protein sequence ID" value="OXG00024.1"/>
    <property type="molecule type" value="Genomic_DNA"/>
</dbReference>
<protein>
    <submittedName>
        <fullName evidence="1">Uncharacterized protein</fullName>
    </submittedName>
</protein>
<organism evidence="1 2">
    <name type="scientific">Flavobacterium araucananum</name>
    <dbReference type="NCBI Taxonomy" id="946678"/>
    <lineage>
        <taxon>Bacteria</taxon>
        <taxon>Pseudomonadati</taxon>
        <taxon>Bacteroidota</taxon>
        <taxon>Flavobacteriia</taxon>
        <taxon>Flavobacteriales</taxon>
        <taxon>Flavobacteriaceae</taxon>
        <taxon>Flavobacterium</taxon>
    </lineage>
</organism>
<proteinExistence type="predicted"/>
<reference evidence="1 2" key="1">
    <citation type="submission" date="2016-11" db="EMBL/GenBank/DDBJ databases">
        <title>Whole genomes of Flavobacteriaceae.</title>
        <authorList>
            <person name="Stine C."/>
            <person name="Li C."/>
            <person name="Tadesse D."/>
        </authorList>
    </citation>
    <scope>NUCLEOTIDE SEQUENCE [LARGE SCALE GENOMIC DNA]</scope>
    <source>
        <strain evidence="1 2">DSM 24704</strain>
    </source>
</reference>
<evidence type="ECO:0000313" key="1">
    <source>
        <dbReference type="EMBL" id="OXG00024.1"/>
    </source>
</evidence>
<keyword evidence="2" id="KW-1185">Reference proteome</keyword>
<accession>A0A227NS56</accession>
<sequence length="119" mass="13880">MSRKYHLSYDAIDVETDFKNYDEAKRYILCVLGNTGYSSINSYCESTFIIEYDDIQSKLFDYLQINLTEYFYYSVSLVAVTTSGSEFIDHNINPLLNLKFKLALKKLSYDNLGKEITPY</sequence>
<dbReference type="Proteomes" id="UP000214684">
    <property type="component" value="Unassembled WGS sequence"/>
</dbReference>